<dbReference type="PANTHER" id="PTHR47204:SF1">
    <property type="entry name" value="RIBONUCLEASE H2 SUBUNIT C"/>
    <property type="match status" value="1"/>
</dbReference>
<keyword evidence="3" id="KW-1185">Reference proteome</keyword>
<feature type="compositionally biased region" description="Acidic residues" evidence="1">
    <location>
        <begin position="238"/>
        <end position="247"/>
    </location>
</feature>
<dbReference type="GO" id="GO:0032299">
    <property type="term" value="C:ribonuclease H2 complex"/>
    <property type="evidence" value="ECO:0007669"/>
    <property type="project" value="InterPro"/>
</dbReference>
<evidence type="ECO:0000313" key="3">
    <source>
        <dbReference type="Proteomes" id="UP000027222"/>
    </source>
</evidence>
<dbReference type="GO" id="GO:0006401">
    <property type="term" value="P:RNA catabolic process"/>
    <property type="evidence" value="ECO:0007669"/>
    <property type="project" value="InterPro"/>
</dbReference>
<name>A0A067TPS5_GALM3</name>
<organism evidence="2 3">
    <name type="scientific">Galerina marginata (strain CBS 339.88)</name>
    <dbReference type="NCBI Taxonomy" id="685588"/>
    <lineage>
        <taxon>Eukaryota</taxon>
        <taxon>Fungi</taxon>
        <taxon>Dikarya</taxon>
        <taxon>Basidiomycota</taxon>
        <taxon>Agaricomycotina</taxon>
        <taxon>Agaricomycetes</taxon>
        <taxon>Agaricomycetidae</taxon>
        <taxon>Agaricales</taxon>
        <taxon>Agaricineae</taxon>
        <taxon>Strophariaceae</taxon>
        <taxon>Galerina</taxon>
    </lineage>
</organism>
<protein>
    <submittedName>
        <fullName evidence="2">Uncharacterized protein</fullName>
    </submittedName>
</protein>
<dbReference type="Proteomes" id="UP000027222">
    <property type="component" value="Unassembled WGS sequence"/>
</dbReference>
<dbReference type="OrthoDB" id="6222486at2759"/>
<feature type="region of interest" description="Disordered" evidence="1">
    <location>
        <begin position="51"/>
        <end position="74"/>
    </location>
</feature>
<evidence type="ECO:0000313" key="2">
    <source>
        <dbReference type="EMBL" id="KDR80938.1"/>
    </source>
</evidence>
<dbReference type="STRING" id="685588.A0A067TPS5"/>
<evidence type="ECO:0000256" key="1">
    <source>
        <dbReference type="SAM" id="MobiDB-lite"/>
    </source>
</evidence>
<dbReference type="InterPro" id="IPR013924">
    <property type="entry name" value="RNase_H2_suC"/>
</dbReference>
<feature type="compositionally biased region" description="Basic and acidic residues" evidence="1">
    <location>
        <begin position="187"/>
        <end position="220"/>
    </location>
</feature>
<feature type="region of interest" description="Disordered" evidence="1">
    <location>
        <begin position="181"/>
        <end position="271"/>
    </location>
</feature>
<dbReference type="AlphaFoldDB" id="A0A067TPS5"/>
<dbReference type="HOGENOM" id="CLU_071098_0_0_1"/>
<accession>A0A067TPS5</accession>
<feature type="region of interest" description="Disordered" evidence="1">
    <location>
        <begin position="90"/>
        <end position="117"/>
    </location>
</feature>
<gene>
    <name evidence="2" type="ORF">GALMADRAFT_136016</name>
</gene>
<feature type="compositionally biased region" description="Polar residues" evidence="1">
    <location>
        <begin position="104"/>
        <end position="117"/>
    </location>
</feature>
<feature type="compositionally biased region" description="Basic and acidic residues" evidence="1">
    <location>
        <begin position="248"/>
        <end position="257"/>
    </location>
</feature>
<sequence length="319" mass="34666">MSSATPTLVIPFIASELPTCNPNLMPFHINYTGPAAVSAFMRVEKAKLEDKVQNTGEKDATVAAEGPEDSNVDTDMKVDASVTLQAQGSFTTEPDAHVEASGSAAPTTEAESQSLSIRTESTLVIESQTSLASDATQVLSPVLEDSDKRFVSTFRGRTIHGLTIDLPEGYGGLVLQTQEETGSGSVYDKEKDSNNGKGKDSSEKKKESGTKSSEAKETGKPRGRLTRSAVSKRVEVITVEDEDEVMADPEHNLKSSLEDTEASTETPDDRPVRNLVPTAQFTSFTLWHPDRPVDKGSDEYYRTLTEWIALSHEIHRTDL</sequence>
<dbReference type="EMBL" id="KL142371">
    <property type="protein sequence ID" value="KDR80938.1"/>
    <property type="molecule type" value="Genomic_DNA"/>
</dbReference>
<feature type="compositionally biased region" description="Basic and acidic residues" evidence="1">
    <location>
        <begin position="51"/>
        <end position="60"/>
    </location>
</feature>
<dbReference type="Gene3D" id="2.40.128.680">
    <property type="match status" value="1"/>
</dbReference>
<dbReference type="Pfam" id="PF08615">
    <property type="entry name" value="RNase_H2_suC"/>
    <property type="match status" value="1"/>
</dbReference>
<reference evidence="3" key="1">
    <citation type="journal article" date="2014" name="Proc. Natl. Acad. Sci. U.S.A.">
        <title>Extensive sampling of basidiomycete genomes demonstrates inadequacy of the white-rot/brown-rot paradigm for wood decay fungi.</title>
        <authorList>
            <person name="Riley R."/>
            <person name="Salamov A.A."/>
            <person name="Brown D.W."/>
            <person name="Nagy L.G."/>
            <person name="Floudas D."/>
            <person name="Held B.W."/>
            <person name="Levasseur A."/>
            <person name="Lombard V."/>
            <person name="Morin E."/>
            <person name="Otillar R."/>
            <person name="Lindquist E.A."/>
            <person name="Sun H."/>
            <person name="LaButti K.M."/>
            <person name="Schmutz J."/>
            <person name="Jabbour D."/>
            <person name="Luo H."/>
            <person name="Baker S.E."/>
            <person name="Pisabarro A.G."/>
            <person name="Walton J.D."/>
            <person name="Blanchette R.A."/>
            <person name="Henrissat B."/>
            <person name="Martin F."/>
            <person name="Cullen D."/>
            <person name="Hibbett D.S."/>
            <person name="Grigoriev I.V."/>
        </authorList>
    </citation>
    <scope>NUCLEOTIDE SEQUENCE [LARGE SCALE GENOMIC DNA]</scope>
    <source>
        <strain evidence="3">CBS 339.88</strain>
    </source>
</reference>
<proteinExistence type="predicted"/>
<dbReference type="PANTHER" id="PTHR47204">
    <property type="entry name" value="OS02G0168900 PROTEIN"/>
    <property type="match status" value="1"/>
</dbReference>